<comment type="caution">
    <text evidence="2">The sequence shown here is derived from an EMBL/GenBank/DDBJ whole genome shotgun (WGS) entry which is preliminary data.</text>
</comment>
<evidence type="ECO:0000313" key="2">
    <source>
        <dbReference type="EMBL" id="EHL06794.1"/>
    </source>
</evidence>
<gene>
    <name evidence="2" type="ORF">HMPREF0322_02517</name>
</gene>
<sequence length="40" mass="4571">MNHLRKLYDIFPVFLAVTGLPLLYTGRVWILSSLLFTASC</sequence>
<dbReference type="HOGENOM" id="CLU_3288467_0_0_9"/>
<name>G9XNH5_DESHA</name>
<keyword evidence="1" id="KW-0812">Transmembrane</keyword>
<evidence type="ECO:0000256" key="1">
    <source>
        <dbReference type="SAM" id="Phobius"/>
    </source>
</evidence>
<reference evidence="2 3" key="1">
    <citation type="submission" date="2011-08" db="EMBL/GenBank/DDBJ databases">
        <authorList>
            <person name="Weinstock G."/>
            <person name="Sodergren E."/>
            <person name="Clifton S."/>
            <person name="Fulton L."/>
            <person name="Fulton B."/>
            <person name="Courtney L."/>
            <person name="Fronick C."/>
            <person name="Harrison M."/>
            <person name="Strong C."/>
            <person name="Farmer C."/>
            <person name="Delahaunty K."/>
            <person name="Markovic C."/>
            <person name="Hall O."/>
            <person name="Minx P."/>
            <person name="Tomlinson C."/>
            <person name="Mitreva M."/>
            <person name="Hou S."/>
            <person name="Chen J."/>
            <person name="Wollam A."/>
            <person name="Pepin K.H."/>
            <person name="Johnson M."/>
            <person name="Bhonagiri V."/>
            <person name="Zhang X."/>
            <person name="Suruliraj S."/>
            <person name="Warren W."/>
            <person name="Chinwalla A."/>
            <person name="Mardis E.R."/>
            <person name="Wilson R.K."/>
        </authorList>
    </citation>
    <scope>NUCLEOTIDE SEQUENCE [LARGE SCALE GENOMIC DNA]</scope>
    <source>
        <strain evidence="2 3">DP7</strain>
    </source>
</reference>
<proteinExistence type="predicted"/>
<organism evidence="2 3">
    <name type="scientific">Desulfitobacterium hafniense DP7</name>
    <dbReference type="NCBI Taxonomy" id="537010"/>
    <lineage>
        <taxon>Bacteria</taxon>
        <taxon>Bacillati</taxon>
        <taxon>Bacillota</taxon>
        <taxon>Clostridia</taxon>
        <taxon>Eubacteriales</taxon>
        <taxon>Desulfitobacteriaceae</taxon>
        <taxon>Desulfitobacterium</taxon>
    </lineage>
</organism>
<dbReference type="AlphaFoldDB" id="G9XNH5"/>
<keyword evidence="1" id="KW-1133">Transmembrane helix</keyword>
<evidence type="ECO:0000313" key="3">
    <source>
        <dbReference type="Proteomes" id="UP000004416"/>
    </source>
</evidence>
<protein>
    <submittedName>
        <fullName evidence="2">Uncharacterized protein</fullName>
    </submittedName>
</protein>
<dbReference type="Proteomes" id="UP000004416">
    <property type="component" value="Unassembled WGS sequence"/>
</dbReference>
<keyword evidence="1" id="KW-0472">Membrane</keyword>
<dbReference type="EMBL" id="AFZX01000065">
    <property type="protein sequence ID" value="EHL06794.1"/>
    <property type="molecule type" value="Genomic_DNA"/>
</dbReference>
<accession>G9XNH5</accession>
<dbReference type="PATRIC" id="fig|537010.4.peg.2361"/>
<feature type="transmembrane region" description="Helical" evidence="1">
    <location>
        <begin position="7"/>
        <end position="24"/>
    </location>
</feature>